<dbReference type="CDD" id="cd00086">
    <property type="entry name" value="homeodomain"/>
    <property type="match status" value="1"/>
</dbReference>
<dbReference type="InterPro" id="IPR000047">
    <property type="entry name" value="HTH_motif"/>
</dbReference>
<feature type="domain" description="Homeobox" evidence="7">
    <location>
        <begin position="53"/>
        <end position="113"/>
    </location>
</feature>
<dbReference type="SUPFAM" id="SSF46689">
    <property type="entry name" value="Homeodomain-like"/>
    <property type="match status" value="1"/>
</dbReference>
<keyword evidence="9" id="KW-1185">Reference proteome</keyword>
<dbReference type="AlphaFoldDB" id="A0A7I8V9Z0"/>
<evidence type="ECO:0000256" key="5">
    <source>
        <dbReference type="RuleBase" id="RU000682"/>
    </source>
</evidence>
<comment type="caution">
    <text evidence="8">The sequence shown here is derived from an EMBL/GenBank/DDBJ whole genome shotgun (WGS) entry which is preliminary data.</text>
</comment>
<evidence type="ECO:0000256" key="3">
    <source>
        <dbReference type="ARBA" id="ARBA00023155"/>
    </source>
</evidence>
<dbReference type="PANTHER" id="PTHR24329:SF543">
    <property type="entry name" value="FI01017P-RELATED"/>
    <property type="match status" value="1"/>
</dbReference>
<evidence type="ECO:0000259" key="7">
    <source>
        <dbReference type="PROSITE" id="PS50071"/>
    </source>
</evidence>
<keyword evidence="2 4" id="KW-0238">DNA-binding</keyword>
<dbReference type="OrthoDB" id="6159439at2759"/>
<reference evidence="8 9" key="1">
    <citation type="submission" date="2020-08" db="EMBL/GenBank/DDBJ databases">
        <authorList>
            <person name="Hejnol A."/>
        </authorList>
    </citation>
    <scope>NUCLEOTIDE SEQUENCE [LARGE SCALE GENOMIC DNA]</scope>
</reference>
<evidence type="ECO:0000256" key="6">
    <source>
        <dbReference type="SAM" id="MobiDB-lite"/>
    </source>
</evidence>
<dbReference type="PROSITE" id="PS50071">
    <property type="entry name" value="HOMEOBOX_2"/>
    <property type="match status" value="1"/>
</dbReference>
<keyword evidence="4 5" id="KW-0539">Nucleus</keyword>
<comment type="subcellular location">
    <subcellularLocation>
        <location evidence="1 4 5">Nucleus</location>
    </subcellularLocation>
</comment>
<proteinExistence type="predicted"/>
<gene>
    <name evidence="8" type="ORF">DGYR_LOCUS1618</name>
</gene>
<dbReference type="InterPro" id="IPR050649">
    <property type="entry name" value="Paired_Homeobox_TFs"/>
</dbReference>
<evidence type="ECO:0000256" key="1">
    <source>
        <dbReference type="ARBA" id="ARBA00004123"/>
    </source>
</evidence>
<dbReference type="InterPro" id="IPR009057">
    <property type="entry name" value="Homeodomain-like_sf"/>
</dbReference>
<evidence type="ECO:0000256" key="2">
    <source>
        <dbReference type="ARBA" id="ARBA00023125"/>
    </source>
</evidence>
<dbReference type="GO" id="GO:0000977">
    <property type="term" value="F:RNA polymerase II transcription regulatory region sequence-specific DNA binding"/>
    <property type="evidence" value="ECO:0007669"/>
    <property type="project" value="TreeGrafter"/>
</dbReference>
<dbReference type="Gene3D" id="1.10.10.60">
    <property type="entry name" value="Homeodomain-like"/>
    <property type="match status" value="1"/>
</dbReference>
<accession>A0A7I8V9Z0</accession>
<feature type="region of interest" description="Disordered" evidence="6">
    <location>
        <begin position="156"/>
        <end position="189"/>
    </location>
</feature>
<feature type="DNA-binding region" description="Homeobox" evidence="4">
    <location>
        <begin position="55"/>
        <end position="114"/>
    </location>
</feature>
<sequence>MDSNFVGDYTRMNSFPNYYPEQYPLIGQWGMPQQPISYPEPIGPPMHQMQDQREERSHRLTYTKYQLELLNAIYSKFKYPNQHQKQLLAKRIGITRSQVKIWFQNRRRKEITEKPCQRKFIERKCVPQAVIDSVIAELSQYDNEFKHKNVAAYLKTSPKSTTSSSSDEDLPKFVPKGQDKPSSEPMCVKNPPNAVAPACGQFNEQLVARKTDFTVYVPNSSTVREFSCFNKDNSPLYFDTSSYLYN</sequence>
<name>A0A7I8V9Z0_9ANNE</name>
<dbReference type="Pfam" id="PF00046">
    <property type="entry name" value="Homeodomain"/>
    <property type="match status" value="1"/>
</dbReference>
<dbReference type="Proteomes" id="UP000549394">
    <property type="component" value="Unassembled WGS sequence"/>
</dbReference>
<evidence type="ECO:0000256" key="4">
    <source>
        <dbReference type="PROSITE-ProRule" id="PRU00108"/>
    </source>
</evidence>
<feature type="compositionally biased region" description="Low complexity" evidence="6">
    <location>
        <begin position="156"/>
        <end position="165"/>
    </location>
</feature>
<keyword evidence="3 4" id="KW-0371">Homeobox</keyword>
<dbReference type="InterPro" id="IPR001356">
    <property type="entry name" value="HD"/>
</dbReference>
<evidence type="ECO:0000313" key="8">
    <source>
        <dbReference type="EMBL" id="CAD5112487.1"/>
    </source>
</evidence>
<dbReference type="PRINTS" id="PR00031">
    <property type="entry name" value="HTHREPRESSR"/>
</dbReference>
<evidence type="ECO:0000313" key="9">
    <source>
        <dbReference type="Proteomes" id="UP000549394"/>
    </source>
</evidence>
<dbReference type="PANTHER" id="PTHR24329">
    <property type="entry name" value="HOMEOBOX PROTEIN ARISTALESS"/>
    <property type="match status" value="1"/>
</dbReference>
<dbReference type="SMART" id="SM00389">
    <property type="entry name" value="HOX"/>
    <property type="match status" value="1"/>
</dbReference>
<dbReference type="GO" id="GO:0000981">
    <property type="term" value="F:DNA-binding transcription factor activity, RNA polymerase II-specific"/>
    <property type="evidence" value="ECO:0007669"/>
    <property type="project" value="TreeGrafter"/>
</dbReference>
<dbReference type="GO" id="GO:0005634">
    <property type="term" value="C:nucleus"/>
    <property type="evidence" value="ECO:0007669"/>
    <property type="project" value="UniProtKB-SubCell"/>
</dbReference>
<dbReference type="EMBL" id="CAJFCJ010000002">
    <property type="protein sequence ID" value="CAD5112487.1"/>
    <property type="molecule type" value="Genomic_DNA"/>
</dbReference>
<protein>
    <submittedName>
        <fullName evidence="8">DgyrCDS1703</fullName>
    </submittedName>
</protein>
<organism evidence="8 9">
    <name type="scientific">Dimorphilus gyrociliatus</name>
    <dbReference type="NCBI Taxonomy" id="2664684"/>
    <lineage>
        <taxon>Eukaryota</taxon>
        <taxon>Metazoa</taxon>
        <taxon>Spiralia</taxon>
        <taxon>Lophotrochozoa</taxon>
        <taxon>Annelida</taxon>
        <taxon>Polychaeta</taxon>
        <taxon>Polychaeta incertae sedis</taxon>
        <taxon>Dinophilidae</taxon>
        <taxon>Dimorphilus</taxon>
    </lineage>
</organism>